<dbReference type="EMBL" id="CP053452">
    <property type="protein sequence ID" value="QJW99835.1"/>
    <property type="molecule type" value="Genomic_DNA"/>
</dbReference>
<protein>
    <submittedName>
        <fullName evidence="1">Uncharacterized protein</fullName>
    </submittedName>
</protein>
<accession>A0A6M5Z0Y8</accession>
<sequence>MFGVRNGTAVCREQTVSLVLTAREPVVRYGTALTRKKW</sequence>
<keyword evidence="2" id="KW-1185">Reference proteome</keyword>
<evidence type="ECO:0000313" key="2">
    <source>
        <dbReference type="Proteomes" id="UP000503447"/>
    </source>
</evidence>
<dbReference type="Proteomes" id="UP000503447">
    <property type="component" value="Chromosome"/>
</dbReference>
<dbReference type="KEGG" id="ftj:FTUN_7458"/>
<reference evidence="2" key="1">
    <citation type="submission" date="2020-05" db="EMBL/GenBank/DDBJ databases">
        <title>Frigoriglobus tundricola gen. nov., sp. nov., a psychrotolerant cellulolytic planctomycete of the family Gemmataceae with two divergent copies of 16S rRNA gene.</title>
        <authorList>
            <person name="Kulichevskaya I.S."/>
            <person name="Ivanova A.A."/>
            <person name="Naumoff D.G."/>
            <person name="Beletsky A.V."/>
            <person name="Rijpstra W.I.C."/>
            <person name="Sinninghe Damste J.S."/>
            <person name="Mardanov A.V."/>
            <person name="Ravin N.V."/>
            <person name="Dedysh S.N."/>
        </authorList>
    </citation>
    <scope>NUCLEOTIDE SEQUENCE [LARGE SCALE GENOMIC DNA]</scope>
    <source>
        <strain evidence="2">PL17</strain>
    </source>
</reference>
<dbReference type="AlphaFoldDB" id="A0A6M5Z0Y8"/>
<name>A0A6M5Z0Y8_9BACT</name>
<organism evidence="1 2">
    <name type="scientific">Frigoriglobus tundricola</name>
    <dbReference type="NCBI Taxonomy" id="2774151"/>
    <lineage>
        <taxon>Bacteria</taxon>
        <taxon>Pseudomonadati</taxon>
        <taxon>Planctomycetota</taxon>
        <taxon>Planctomycetia</taxon>
        <taxon>Gemmatales</taxon>
        <taxon>Gemmataceae</taxon>
        <taxon>Frigoriglobus</taxon>
    </lineage>
</organism>
<gene>
    <name evidence="1" type="ORF">FTUN_7458</name>
</gene>
<proteinExistence type="predicted"/>
<evidence type="ECO:0000313" key="1">
    <source>
        <dbReference type="EMBL" id="QJW99835.1"/>
    </source>
</evidence>